<dbReference type="PROSITE" id="PS51375">
    <property type="entry name" value="PPR"/>
    <property type="match status" value="4"/>
</dbReference>
<feature type="repeat" description="PPR" evidence="3">
    <location>
        <begin position="289"/>
        <end position="323"/>
    </location>
</feature>
<dbReference type="InterPro" id="IPR011990">
    <property type="entry name" value="TPR-like_helical_dom_sf"/>
</dbReference>
<evidence type="ECO:0000256" key="1">
    <source>
        <dbReference type="ARBA" id="ARBA00007626"/>
    </source>
</evidence>
<feature type="repeat" description="PPR" evidence="3">
    <location>
        <begin position="184"/>
        <end position="218"/>
    </location>
</feature>
<organism evidence="4 5">
    <name type="scientific">Nicotiana tabacum</name>
    <name type="common">Common tobacco</name>
    <dbReference type="NCBI Taxonomy" id="4097"/>
    <lineage>
        <taxon>Eukaryota</taxon>
        <taxon>Viridiplantae</taxon>
        <taxon>Streptophyta</taxon>
        <taxon>Embryophyta</taxon>
        <taxon>Tracheophyta</taxon>
        <taxon>Spermatophyta</taxon>
        <taxon>Magnoliopsida</taxon>
        <taxon>eudicotyledons</taxon>
        <taxon>Gunneridae</taxon>
        <taxon>Pentapetalae</taxon>
        <taxon>asterids</taxon>
        <taxon>lamiids</taxon>
        <taxon>Solanales</taxon>
        <taxon>Solanaceae</taxon>
        <taxon>Nicotianoideae</taxon>
        <taxon>Nicotianeae</taxon>
        <taxon>Nicotiana</taxon>
    </lineage>
</organism>
<dbReference type="RefSeq" id="XP_016473369.1">
    <property type="nucleotide sequence ID" value="XM_016617883.2"/>
</dbReference>
<dbReference type="Pfam" id="PF13041">
    <property type="entry name" value="PPR_2"/>
    <property type="match status" value="2"/>
</dbReference>
<dbReference type="PANTHER" id="PTHR47939">
    <property type="entry name" value="MEMBRANE-ASSOCIATED SALT-INDUCIBLE PROTEIN-LIKE"/>
    <property type="match status" value="1"/>
</dbReference>
<comment type="similarity">
    <text evidence="1">Belongs to the PPR family. P subfamily.</text>
</comment>
<dbReference type="KEGG" id="nta:107795276"/>
<dbReference type="PaxDb" id="4097-A0A1S4A9V3"/>
<evidence type="ECO:0000256" key="3">
    <source>
        <dbReference type="PROSITE-ProRule" id="PRU00708"/>
    </source>
</evidence>
<protein>
    <submittedName>
        <fullName evidence="5">Pentatricopeptide repeat-containing protein At1g80150, mitochondrial-like isoform X1</fullName>
    </submittedName>
    <submittedName>
        <fullName evidence="5">Uncharacterized protein LOC107795276</fullName>
    </submittedName>
</protein>
<accession>A0A1S4A9V3</accession>
<reference evidence="4" key="1">
    <citation type="journal article" date="2014" name="Nat. Commun.">
        <title>The tobacco genome sequence and its comparison with those of tomato and potato.</title>
        <authorList>
            <person name="Sierro N."/>
            <person name="Battey J.N."/>
            <person name="Ouadi S."/>
            <person name="Bakaher N."/>
            <person name="Bovet L."/>
            <person name="Willig A."/>
            <person name="Goepfert S."/>
            <person name="Peitsch M.C."/>
            <person name="Ivanov N.V."/>
        </authorList>
    </citation>
    <scope>NUCLEOTIDE SEQUENCE [LARGE SCALE GENOMIC DNA]</scope>
</reference>
<dbReference type="Gene3D" id="1.25.40.10">
    <property type="entry name" value="Tetratricopeptide repeat domain"/>
    <property type="match status" value="3"/>
</dbReference>
<evidence type="ECO:0000313" key="4">
    <source>
        <dbReference type="Proteomes" id="UP000790787"/>
    </source>
</evidence>
<keyword evidence="2" id="KW-0677">Repeat</keyword>
<dbReference type="OMA" id="MAYTMCK"/>
<feature type="repeat" description="PPR" evidence="3">
    <location>
        <begin position="219"/>
        <end position="253"/>
    </location>
</feature>
<evidence type="ECO:0000256" key="2">
    <source>
        <dbReference type="ARBA" id="ARBA00022737"/>
    </source>
</evidence>
<proteinExistence type="inferred from homology"/>
<reference evidence="5" key="2">
    <citation type="submission" date="2025-08" db="UniProtKB">
        <authorList>
            <consortium name="RefSeq"/>
        </authorList>
    </citation>
    <scope>IDENTIFICATION</scope>
    <source>
        <tissue evidence="5">Leaf</tissue>
    </source>
</reference>
<dbReference type="PANTHER" id="PTHR47939:SF7">
    <property type="entry name" value="REPEAT-CONTAINING PROTEIN, PUTATIVE-RELATED"/>
    <property type="match status" value="1"/>
</dbReference>
<sequence>MLALRLVRRFGTASHIAAATAIASSGAAGKNSSKGLVSKRKPLKVDEPALIKLKRERNPEKLFQLFKENAHNKVVVENRFVFEDTVSRLAGAGRFDYIENLLEHQKTLPQGRREGFIIRLIMLYGKAGMTQHAVNTFYDMHLYGCPRTIKSFNAALKVLTQSRDLKAIESFLWDVPEKFSINIDILSVNTVISSFCEMGILEKAYLVMVEMEKLGITPDVFTYTTLISAFYKVNRWQIGDGLWNLMVGKGCMPNVATFNVRIQFLVNVGLAWEANKLLLLMKHIGITPDEVTYNLVIKGFCRAENLDMAKRIYSALRGAGFKPNAKIYQTMIHYLSRAGEFDLAYSMCRDSMQKNWFPSLDSIKKLLEGLCKDGTEEKMGKARFLIILAKKKIPPFSSDALNVMQSIIACS</sequence>
<gene>
    <name evidence="5" type="primary">LOC107795276</name>
</gene>
<keyword evidence="4" id="KW-1185">Reference proteome</keyword>
<dbReference type="Pfam" id="PF01535">
    <property type="entry name" value="PPR"/>
    <property type="match status" value="1"/>
</dbReference>
<dbReference type="GO" id="GO:0003729">
    <property type="term" value="F:mRNA binding"/>
    <property type="evidence" value="ECO:0000318"/>
    <property type="project" value="GO_Central"/>
</dbReference>
<dbReference type="NCBIfam" id="TIGR00756">
    <property type="entry name" value="PPR"/>
    <property type="match status" value="4"/>
</dbReference>
<dbReference type="RefSeq" id="XP_016473369.1">
    <property type="nucleotide sequence ID" value="XM_016617883.1"/>
</dbReference>
<dbReference type="SMR" id="A0A1S4A9V3"/>
<evidence type="ECO:0000313" key="5">
    <source>
        <dbReference type="RefSeq" id="XP_016473369.1"/>
    </source>
</evidence>
<dbReference type="InterPro" id="IPR002885">
    <property type="entry name" value="PPR_rpt"/>
</dbReference>
<dbReference type="InterPro" id="IPR050667">
    <property type="entry name" value="PPR-containing_protein"/>
</dbReference>
<dbReference type="AlphaFoldDB" id="A0A1S4A9V3"/>
<name>A0A1S4A9V3_TOBAC</name>
<dbReference type="OrthoDB" id="185373at2759"/>
<dbReference type="Proteomes" id="UP000790787">
    <property type="component" value="Chromosome 20"/>
</dbReference>
<dbReference type="GeneID" id="107795276"/>
<dbReference type="STRING" id="4097.A0A1S4A9V3"/>
<feature type="repeat" description="PPR" evidence="3">
    <location>
        <begin position="324"/>
        <end position="358"/>
    </location>
</feature>